<dbReference type="InterPro" id="IPR013693">
    <property type="entry name" value="SpoIID/LytB_N"/>
</dbReference>
<feature type="domain" description="Sporulation stage II protein D amidase enhancer LytB N-terminal" evidence="1">
    <location>
        <begin position="99"/>
        <end position="217"/>
    </location>
</feature>
<dbReference type="RefSeq" id="WP_076930767.1">
    <property type="nucleotide sequence ID" value="NZ_LT605205.1"/>
</dbReference>
<evidence type="ECO:0000313" key="2">
    <source>
        <dbReference type="EMBL" id="SCD20828.1"/>
    </source>
</evidence>
<dbReference type="KEGG" id="psac:PSM36_2021"/>
<evidence type="ECO:0000259" key="1">
    <source>
        <dbReference type="Pfam" id="PF08486"/>
    </source>
</evidence>
<sequence>MNAPLIHVGILLQQQKIDFSLPDGYKSNGREIQPGDYSVEISGEKILFKGEISDELVFEADDLHHNAFGLKNVIIGVQFHWERKEDQYFLGSLKFIVENGSLSAINIVSLEDYLTSVISSEMSATSSEELLKAHAVISRSWLLAQIQKSQSLENSETGYRTSFETPTEIVRWYDRENHNRFDVCADDHCQRYQGITRQSTELVKKVIQETWGEVLFYDGAICDARFSKCCGGVMETFENVWEPVIHPYLQAKPDYTEGSPLPDLTIEDNAEEWIRTSPPAFCNTQDANVLKQVLNDYDRETADFYRWKTIYSQEELSVLIRERSGIDFGEIIALQPLERGASGRIIRLKIIGTERVMTIGKELEIRRTLSKSHLYSSAFVVDTQDEDENGIPQTFILTGAGWGHGVGLCQIGAAIMAEKGYGYNEILAHYFPASETITNY</sequence>
<protein>
    <submittedName>
        <fullName evidence="2">SpoIID/LytB domain</fullName>
    </submittedName>
</protein>
<dbReference type="GO" id="GO:0030288">
    <property type="term" value="C:outer membrane-bounded periplasmic space"/>
    <property type="evidence" value="ECO:0007669"/>
    <property type="project" value="TreeGrafter"/>
</dbReference>
<dbReference type="NCBIfam" id="TIGR02669">
    <property type="entry name" value="SpoIID_LytB"/>
    <property type="match status" value="1"/>
</dbReference>
<dbReference type="Pfam" id="PF08486">
    <property type="entry name" value="SpoIID"/>
    <property type="match status" value="1"/>
</dbReference>
<gene>
    <name evidence="2" type="ORF">PSM36_2021</name>
</gene>
<dbReference type="PANTHER" id="PTHR30032:SF4">
    <property type="entry name" value="AMIDASE ENHANCER"/>
    <property type="match status" value="1"/>
</dbReference>
<reference evidence="3" key="1">
    <citation type="submission" date="2016-08" db="EMBL/GenBank/DDBJ databases">
        <authorList>
            <person name="Wibberg D."/>
        </authorList>
    </citation>
    <scope>NUCLEOTIDE SEQUENCE [LARGE SCALE GENOMIC DNA]</scope>
</reference>
<name>A0A1R3T6A4_9BACT</name>
<proteinExistence type="predicted"/>
<dbReference type="InterPro" id="IPR013486">
    <property type="entry name" value="SpoIID/LytB"/>
</dbReference>
<dbReference type="InterPro" id="IPR051922">
    <property type="entry name" value="Bact_Sporulation_Assoc"/>
</dbReference>
<dbReference type="Proteomes" id="UP000187464">
    <property type="component" value="Chromosome I"/>
</dbReference>
<keyword evidence="3" id="KW-1185">Reference proteome</keyword>
<organism evidence="2 3">
    <name type="scientific">Proteiniphilum saccharofermentans</name>
    <dbReference type="NCBI Taxonomy" id="1642647"/>
    <lineage>
        <taxon>Bacteria</taxon>
        <taxon>Pseudomonadati</taxon>
        <taxon>Bacteroidota</taxon>
        <taxon>Bacteroidia</taxon>
        <taxon>Bacteroidales</taxon>
        <taxon>Dysgonomonadaceae</taxon>
        <taxon>Proteiniphilum</taxon>
    </lineage>
</organism>
<dbReference type="AlphaFoldDB" id="A0A1R3T6A4"/>
<accession>A0A1R3T6A4</accession>
<dbReference type="STRING" id="1642647.PSM36_2021"/>
<evidence type="ECO:0000313" key="3">
    <source>
        <dbReference type="Proteomes" id="UP000187464"/>
    </source>
</evidence>
<dbReference type="PANTHER" id="PTHR30032">
    <property type="entry name" value="N-ACETYLMURAMOYL-L-ALANINE AMIDASE-RELATED"/>
    <property type="match status" value="1"/>
</dbReference>
<dbReference type="EMBL" id="LT605205">
    <property type="protein sequence ID" value="SCD20828.1"/>
    <property type="molecule type" value="Genomic_DNA"/>
</dbReference>
<dbReference type="GO" id="GO:0030435">
    <property type="term" value="P:sporulation resulting in formation of a cellular spore"/>
    <property type="evidence" value="ECO:0007669"/>
    <property type="project" value="InterPro"/>
</dbReference>